<dbReference type="InterPro" id="IPR036291">
    <property type="entry name" value="NAD(P)-bd_dom_sf"/>
</dbReference>
<evidence type="ECO:0000313" key="5">
    <source>
        <dbReference type="Proteomes" id="UP001108029"/>
    </source>
</evidence>
<organism evidence="4 5">
    <name type="scientific">Streptomyces guryensis</name>
    <dbReference type="NCBI Taxonomy" id="2886947"/>
    <lineage>
        <taxon>Bacteria</taxon>
        <taxon>Bacillati</taxon>
        <taxon>Actinomycetota</taxon>
        <taxon>Actinomycetes</taxon>
        <taxon>Kitasatosporales</taxon>
        <taxon>Streptomycetaceae</taxon>
        <taxon>Streptomyces</taxon>
    </lineage>
</organism>
<gene>
    <name evidence="4" type="ORF">LJ657_34230</name>
</gene>
<dbReference type="PANTHER" id="PTHR43750:SF1">
    <property type="entry name" value="GDP-MANNOSE 6-DEHYDROGENASE"/>
    <property type="match status" value="1"/>
</dbReference>
<comment type="similarity">
    <text evidence="1">Belongs to the UDP-glucose/GDP-mannose dehydrogenase family.</text>
</comment>
<evidence type="ECO:0008006" key="6">
    <source>
        <dbReference type="Google" id="ProtNLM"/>
    </source>
</evidence>
<dbReference type="Pfam" id="PF03721">
    <property type="entry name" value="UDPG_MGDP_dh_N"/>
    <property type="match status" value="1"/>
</dbReference>
<dbReference type="AlphaFoldDB" id="A0A9Q3VVV6"/>
<dbReference type="PANTHER" id="PTHR43750">
    <property type="entry name" value="UDP-GLUCOSE 6-DEHYDROGENASE TUAD"/>
    <property type="match status" value="1"/>
</dbReference>
<dbReference type="EMBL" id="JAJSBI010000022">
    <property type="protein sequence ID" value="MCD9878584.1"/>
    <property type="molecule type" value="Genomic_DNA"/>
</dbReference>
<dbReference type="InterPro" id="IPR014026">
    <property type="entry name" value="UDP-Glc/GDP-Man_DH_dimer"/>
</dbReference>
<dbReference type="GO" id="GO:0051287">
    <property type="term" value="F:NAD binding"/>
    <property type="evidence" value="ECO:0007669"/>
    <property type="project" value="InterPro"/>
</dbReference>
<evidence type="ECO:0000259" key="2">
    <source>
        <dbReference type="Pfam" id="PF00984"/>
    </source>
</evidence>
<dbReference type="Pfam" id="PF00984">
    <property type="entry name" value="UDPG_MGDP_dh"/>
    <property type="match status" value="1"/>
</dbReference>
<name>A0A9Q3VVV6_9ACTN</name>
<dbReference type="Gene3D" id="1.20.5.100">
    <property type="entry name" value="Cytochrome c1, transmembrane anchor, C-terminal"/>
    <property type="match status" value="1"/>
</dbReference>
<dbReference type="Proteomes" id="UP001108029">
    <property type="component" value="Unassembled WGS sequence"/>
</dbReference>
<sequence length="266" mass="29449">MKIGIVGCGTVGRAVEQLFAGRAEITAWDVAFDNAYPAAELSVCDCVFVCVPTPPTKEGSADLNFVHEALSRLPAARVILKSTVPPGTTSALAKEYKKELCYWPEYISESTYFNPFFGDRIESVPFVILGGAPKNRTWALSILQSILGPTRRYFQCSELEAELIKYTENAFFAAKVTFANEMQRVCAAHGADWNIVREGWILDPRVTPMHTLAFENDPGFDGKCLPKDLSAIVSSAVRNGYEPAFLKEVLRSNARFRCEDMEQGDV</sequence>
<dbReference type="InterPro" id="IPR001732">
    <property type="entry name" value="UDP-Glc/GDP-Man_DH_N"/>
</dbReference>
<dbReference type="SUPFAM" id="SSF48179">
    <property type="entry name" value="6-phosphogluconate dehydrogenase C-terminal domain-like"/>
    <property type="match status" value="1"/>
</dbReference>
<accession>A0A9Q3VVV6</accession>
<protein>
    <recommendedName>
        <fullName evidence="6">UDPglucose 6-dehydrogenase</fullName>
    </recommendedName>
</protein>
<evidence type="ECO:0000259" key="3">
    <source>
        <dbReference type="Pfam" id="PF03721"/>
    </source>
</evidence>
<dbReference type="RefSeq" id="WP_232652797.1">
    <property type="nucleotide sequence ID" value="NZ_JAJSBI010000022.1"/>
</dbReference>
<feature type="domain" description="UDP-glucose/GDP-mannose dehydrogenase N-terminal" evidence="3">
    <location>
        <begin position="40"/>
        <end position="115"/>
    </location>
</feature>
<proteinExistence type="inferred from homology"/>
<evidence type="ECO:0000256" key="1">
    <source>
        <dbReference type="ARBA" id="ARBA00006601"/>
    </source>
</evidence>
<keyword evidence="5" id="KW-1185">Reference proteome</keyword>
<feature type="domain" description="UDP-glucose/GDP-mannose dehydrogenase dimerisation" evidence="2">
    <location>
        <begin position="160"/>
        <end position="254"/>
    </location>
</feature>
<reference evidence="4" key="1">
    <citation type="submission" date="2021-12" db="EMBL/GenBank/DDBJ databases">
        <authorList>
            <person name="Lee J.-H."/>
            <person name="Kim S.-B."/>
        </authorList>
    </citation>
    <scope>NUCLEOTIDE SEQUENCE</scope>
    <source>
        <strain evidence="4">NR30</strain>
    </source>
</reference>
<evidence type="ECO:0000313" key="4">
    <source>
        <dbReference type="EMBL" id="MCD9878584.1"/>
    </source>
</evidence>
<comment type="caution">
    <text evidence="4">The sequence shown here is derived from an EMBL/GenBank/DDBJ whole genome shotgun (WGS) entry which is preliminary data.</text>
</comment>
<dbReference type="InterPro" id="IPR008927">
    <property type="entry name" value="6-PGluconate_DH-like_C_sf"/>
</dbReference>
<dbReference type="GO" id="GO:0016616">
    <property type="term" value="F:oxidoreductase activity, acting on the CH-OH group of donors, NAD or NADP as acceptor"/>
    <property type="evidence" value="ECO:0007669"/>
    <property type="project" value="InterPro"/>
</dbReference>
<dbReference type="Gene3D" id="3.40.50.720">
    <property type="entry name" value="NAD(P)-binding Rossmann-like Domain"/>
    <property type="match status" value="2"/>
</dbReference>
<dbReference type="SUPFAM" id="SSF51735">
    <property type="entry name" value="NAD(P)-binding Rossmann-fold domains"/>
    <property type="match status" value="1"/>
</dbReference>